<dbReference type="Gene3D" id="3.30.70.270">
    <property type="match status" value="1"/>
</dbReference>
<evidence type="ECO:0000256" key="1">
    <source>
        <dbReference type="SAM" id="Coils"/>
    </source>
</evidence>
<dbReference type="OrthoDB" id="9804747at2"/>
<sequence>MISNMEIFEVLEHPIWIKNSKNKVLFINSSFKNTFNLNENFNYDILIKHLNDKDEYAELLKTIVNEKSSNSNSFTYKNKSYKYKISTYFDNNEKILIGSIIEDIEVLNTNEKLMLRTVIDNIPSLVFYKDKDLKYIGINKTCEKFYNEKGVYDIIGKNDLEFPLEEEFKEICYKHDNIVLNTKEPLYIEEKVFSPKENMVKTFQTIKTPVINNSNEIIGLVGLVRDVTEYKLNEEKLTYLSYVDSLTTLYNRSYFDKKIEEHIKEELFPIGIISGDVNGLKLVNDTFGHNEGDKLLKRVAECLKECCSDLETPFRFGGDEFCIIVPSASSEKCTNIINSINEKCSNYEYSNIETSISLGFALLEREGCIDSVLCEADDKAYKQKIFDSKTIRVSTLERLKEDLNKKKIETEEHTERVMKLSEKVGKEMNLTADLIDQLSLLGRLHDIGKIAIPDYILLKSQPLTESEFEIVKTHSEKGYRLAQLLPEFSHIARGILTHHERWDGTGYPLGLKGEEIPLIARIVSVVDSYDSIINDKVYSKGRNKQEAIEELRRCSGKQFDPNIVEVFCKVISKD</sequence>
<evidence type="ECO:0000313" key="5">
    <source>
        <dbReference type="EMBL" id="CUN99252.1"/>
    </source>
</evidence>
<dbReference type="InterPro" id="IPR029787">
    <property type="entry name" value="Nucleotide_cyclase"/>
</dbReference>
<dbReference type="PROSITE" id="PS50887">
    <property type="entry name" value="GGDEF"/>
    <property type="match status" value="1"/>
</dbReference>
<dbReference type="InterPro" id="IPR052020">
    <property type="entry name" value="Cyclic_di-GMP/3'3'-cGAMP_PDE"/>
</dbReference>
<evidence type="ECO:0000313" key="6">
    <source>
        <dbReference type="Proteomes" id="UP000095558"/>
    </source>
</evidence>
<dbReference type="Proteomes" id="UP000095558">
    <property type="component" value="Unassembled WGS sequence"/>
</dbReference>
<dbReference type="InterPro" id="IPR003607">
    <property type="entry name" value="HD/PDEase_dom"/>
</dbReference>
<dbReference type="SUPFAM" id="SSF109604">
    <property type="entry name" value="HD-domain/PDEase-like"/>
    <property type="match status" value="1"/>
</dbReference>
<organism evidence="5 6">
    <name type="scientific">Clostridium disporicum</name>
    <dbReference type="NCBI Taxonomy" id="84024"/>
    <lineage>
        <taxon>Bacteria</taxon>
        <taxon>Bacillati</taxon>
        <taxon>Bacillota</taxon>
        <taxon>Clostridia</taxon>
        <taxon>Eubacteriales</taxon>
        <taxon>Clostridiaceae</taxon>
        <taxon>Clostridium</taxon>
    </lineage>
</organism>
<dbReference type="EMBL" id="CYZV01000010">
    <property type="protein sequence ID" value="CUN99252.1"/>
    <property type="molecule type" value="Genomic_DNA"/>
</dbReference>
<feature type="domain" description="PAC" evidence="2">
    <location>
        <begin position="186"/>
        <end position="239"/>
    </location>
</feature>
<dbReference type="Gene3D" id="1.10.3210.10">
    <property type="entry name" value="Hypothetical protein af1432"/>
    <property type="match status" value="1"/>
</dbReference>
<dbReference type="InterPro" id="IPR035965">
    <property type="entry name" value="PAS-like_dom_sf"/>
</dbReference>
<dbReference type="SUPFAM" id="SSF55785">
    <property type="entry name" value="PYP-like sensor domain (PAS domain)"/>
    <property type="match status" value="1"/>
</dbReference>
<feature type="domain" description="HD-GYP" evidence="4">
    <location>
        <begin position="388"/>
        <end position="574"/>
    </location>
</feature>
<dbReference type="Gene3D" id="3.30.450.20">
    <property type="entry name" value="PAS domain"/>
    <property type="match status" value="1"/>
</dbReference>
<dbReference type="PANTHER" id="PTHR45228">
    <property type="entry name" value="CYCLIC DI-GMP PHOSPHODIESTERASE TM_0186-RELATED"/>
    <property type="match status" value="1"/>
</dbReference>
<name>A0A174BE30_9CLOT</name>
<evidence type="ECO:0000259" key="2">
    <source>
        <dbReference type="PROSITE" id="PS50113"/>
    </source>
</evidence>
<dbReference type="Pfam" id="PF08448">
    <property type="entry name" value="PAS_4"/>
    <property type="match status" value="1"/>
</dbReference>
<feature type="domain" description="GGDEF" evidence="3">
    <location>
        <begin position="268"/>
        <end position="396"/>
    </location>
</feature>
<protein>
    <submittedName>
        <fullName evidence="5">Diguanylate cyclase and metal dependent phosphohydrolase</fullName>
        <ecNumber evidence="5">3.1.4.52</ecNumber>
    </submittedName>
</protein>
<evidence type="ECO:0000259" key="3">
    <source>
        <dbReference type="PROSITE" id="PS50887"/>
    </source>
</evidence>
<proteinExistence type="predicted"/>
<dbReference type="CDD" id="cd00077">
    <property type="entry name" value="HDc"/>
    <property type="match status" value="1"/>
</dbReference>
<dbReference type="PROSITE" id="PS50113">
    <property type="entry name" value="PAC"/>
    <property type="match status" value="1"/>
</dbReference>
<dbReference type="CDD" id="cd01949">
    <property type="entry name" value="GGDEF"/>
    <property type="match status" value="1"/>
</dbReference>
<dbReference type="NCBIfam" id="TIGR00254">
    <property type="entry name" value="GGDEF"/>
    <property type="match status" value="1"/>
</dbReference>
<dbReference type="SMART" id="SM00267">
    <property type="entry name" value="GGDEF"/>
    <property type="match status" value="1"/>
</dbReference>
<dbReference type="InterPro" id="IPR037522">
    <property type="entry name" value="HD_GYP_dom"/>
</dbReference>
<keyword evidence="5" id="KW-0378">Hydrolase</keyword>
<dbReference type="SMART" id="SM00471">
    <property type="entry name" value="HDc"/>
    <property type="match status" value="1"/>
</dbReference>
<dbReference type="Pfam" id="PF13487">
    <property type="entry name" value="HD_5"/>
    <property type="match status" value="1"/>
</dbReference>
<dbReference type="Pfam" id="PF00990">
    <property type="entry name" value="GGDEF"/>
    <property type="match status" value="1"/>
</dbReference>
<evidence type="ECO:0000259" key="4">
    <source>
        <dbReference type="PROSITE" id="PS51832"/>
    </source>
</evidence>
<accession>A0A174BE30</accession>
<dbReference type="PROSITE" id="PS51832">
    <property type="entry name" value="HD_GYP"/>
    <property type="match status" value="1"/>
</dbReference>
<gene>
    <name evidence="5" type="primary">rpfG</name>
    <name evidence="5" type="ORF">ERS852470_01189</name>
</gene>
<dbReference type="RefSeq" id="WP_055275906.1">
    <property type="nucleotide sequence ID" value="NZ_CYZV01000010.1"/>
</dbReference>
<dbReference type="InterPro" id="IPR043128">
    <property type="entry name" value="Rev_trsase/Diguanyl_cyclase"/>
</dbReference>
<dbReference type="GO" id="GO:0071111">
    <property type="term" value="F:cyclic-guanylate-specific phosphodiesterase activity"/>
    <property type="evidence" value="ECO:0007669"/>
    <property type="project" value="UniProtKB-EC"/>
</dbReference>
<dbReference type="InterPro" id="IPR013656">
    <property type="entry name" value="PAS_4"/>
</dbReference>
<dbReference type="InterPro" id="IPR000014">
    <property type="entry name" value="PAS"/>
</dbReference>
<feature type="coiled-coil region" evidence="1">
    <location>
        <begin position="393"/>
        <end position="423"/>
    </location>
</feature>
<dbReference type="PANTHER" id="PTHR45228:SF1">
    <property type="entry name" value="CYCLIC DI-GMP PHOSPHODIESTERASE TM_0186"/>
    <property type="match status" value="1"/>
</dbReference>
<dbReference type="InterPro" id="IPR000160">
    <property type="entry name" value="GGDEF_dom"/>
</dbReference>
<reference evidence="5 6" key="1">
    <citation type="submission" date="2015-09" db="EMBL/GenBank/DDBJ databases">
        <authorList>
            <consortium name="Pathogen Informatics"/>
        </authorList>
    </citation>
    <scope>NUCLEOTIDE SEQUENCE [LARGE SCALE GENOMIC DNA]</scope>
    <source>
        <strain evidence="5 6">2789STDY5834855</strain>
    </source>
</reference>
<dbReference type="SMART" id="SM00091">
    <property type="entry name" value="PAS"/>
    <property type="match status" value="2"/>
</dbReference>
<keyword evidence="1" id="KW-0175">Coiled coil</keyword>
<dbReference type="SUPFAM" id="SSF55073">
    <property type="entry name" value="Nucleotide cyclase"/>
    <property type="match status" value="1"/>
</dbReference>
<dbReference type="EC" id="3.1.4.52" evidence="5"/>
<dbReference type="AlphaFoldDB" id="A0A174BE30"/>
<dbReference type="InterPro" id="IPR000700">
    <property type="entry name" value="PAS-assoc_C"/>
</dbReference>